<accession>A0ABQ6MDI6</accession>
<feature type="domain" description="Peptidase M20 dimerisation" evidence="1">
    <location>
        <begin position="193"/>
        <end position="288"/>
    </location>
</feature>
<proteinExistence type="predicted"/>
<dbReference type="PIRSF" id="PIRSF005962">
    <property type="entry name" value="Pept_M20D_amidohydro"/>
    <property type="match status" value="1"/>
</dbReference>
<protein>
    <recommendedName>
        <fullName evidence="1">Peptidase M20 dimerisation domain-containing protein</fullName>
    </recommendedName>
</protein>
<evidence type="ECO:0000313" key="2">
    <source>
        <dbReference type="EMBL" id="GMI24326.1"/>
    </source>
</evidence>
<dbReference type="InterPro" id="IPR011650">
    <property type="entry name" value="Peptidase_M20_dimer"/>
</dbReference>
<dbReference type="Gene3D" id="3.30.70.360">
    <property type="match status" value="1"/>
</dbReference>
<dbReference type="EMBL" id="BRYB01004016">
    <property type="protein sequence ID" value="GMI24326.1"/>
    <property type="molecule type" value="Genomic_DNA"/>
</dbReference>
<evidence type="ECO:0000259" key="1">
    <source>
        <dbReference type="Pfam" id="PF07687"/>
    </source>
</evidence>
<comment type="caution">
    <text evidence="2">The sequence shown here is derived from an EMBL/GenBank/DDBJ whole genome shotgun (WGS) entry which is preliminary data.</text>
</comment>
<sequence length="444" mass="47348">MSLSWHWLVSFRRDLHMHPEPGFAENRTRAAILKALGSQAGVSQEVLNEHPAMATTGLIVDIVGTGPPVASPRSIMLRADMDALRMTELNNDLPYRSASPGLAHMCGHDGHMAALIGTGVLLNSDAVRAKVPSNCKIRLLFQPAEETPGGAVPMIEAGCLEGIDEVYGWHNWSTAPLGTMLLCDGTIMAHDADFYITLTGKGGHGSAPAACIDPVPCGAAVVLALQTIVSRTLPSKTNAVVSVTMFRAGEATNVIPDTAELAGTIRDLDQGTFKIIVDAMRRMVEGTAAVYGCESEVRFEEGYAETSNHTANTDIVGRLAGVEPRVMKVSEEGLPLMGTEDFGYYLREKPGCFFIVGTEEERRRGLAALPWEGGEGAKETPGFGWANGMFKCAGVGGFCGPGDGEARGCCARTNCCPHGTAFDFNDNALPFVVAMYLKIVEDRL</sequence>
<dbReference type="PANTHER" id="PTHR11014:SF63">
    <property type="entry name" value="METALLOPEPTIDASE, PUTATIVE (AFU_ORTHOLOGUE AFUA_6G09600)-RELATED"/>
    <property type="match status" value="1"/>
</dbReference>
<dbReference type="InterPro" id="IPR036264">
    <property type="entry name" value="Bact_exopeptidase_dim_dom"/>
</dbReference>
<evidence type="ECO:0000313" key="3">
    <source>
        <dbReference type="Proteomes" id="UP001165060"/>
    </source>
</evidence>
<dbReference type="SUPFAM" id="SSF55031">
    <property type="entry name" value="Bacterial exopeptidase dimerisation domain"/>
    <property type="match status" value="1"/>
</dbReference>
<feature type="non-terminal residue" evidence="2">
    <location>
        <position position="444"/>
    </location>
</feature>
<dbReference type="Gene3D" id="3.40.630.10">
    <property type="entry name" value="Zn peptidases"/>
    <property type="match status" value="1"/>
</dbReference>
<dbReference type="CDD" id="cd03886">
    <property type="entry name" value="M20_Acy1"/>
    <property type="match status" value="1"/>
</dbReference>
<name>A0ABQ6MDI6_9STRA</name>
<dbReference type="InterPro" id="IPR017439">
    <property type="entry name" value="Amidohydrolase"/>
</dbReference>
<dbReference type="Pfam" id="PF01546">
    <property type="entry name" value="Peptidase_M20"/>
    <property type="match status" value="1"/>
</dbReference>
<gene>
    <name evidence="2" type="ORF">TeGR_g2059</name>
</gene>
<dbReference type="Proteomes" id="UP001165060">
    <property type="component" value="Unassembled WGS sequence"/>
</dbReference>
<reference evidence="2 3" key="1">
    <citation type="journal article" date="2023" name="Commun. Biol.">
        <title>Genome analysis of Parmales, the sister group of diatoms, reveals the evolutionary specialization of diatoms from phago-mixotrophs to photoautotrophs.</title>
        <authorList>
            <person name="Ban H."/>
            <person name="Sato S."/>
            <person name="Yoshikawa S."/>
            <person name="Yamada K."/>
            <person name="Nakamura Y."/>
            <person name="Ichinomiya M."/>
            <person name="Sato N."/>
            <person name="Blanc-Mathieu R."/>
            <person name="Endo H."/>
            <person name="Kuwata A."/>
            <person name="Ogata H."/>
        </authorList>
    </citation>
    <scope>NUCLEOTIDE SEQUENCE [LARGE SCALE GENOMIC DNA]</scope>
</reference>
<dbReference type="SUPFAM" id="SSF53187">
    <property type="entry name" value="Zn-dependent exopeptidases"/>
    <property type="match status" value="1"/>
</dbReference>
<keyword evidence="3" id="KW-1185">Reference proteome</keyword>
<dbReference type="NCBIfam" id="TIGR01891">
    <property type="entry name" value="amidohydrolases"/>
    <property type="match status" value="1"/>
</dbReference>
<dbReference type="PANTHER" id="PTHR11014">
    <property type="entry name" value="PEPTIDASE M20 FAMILY MEMBER"/>
    <property type="match status" value="1"/>
</dbReference>
<dbReference type="Pfam" id="PF07687">
    <property type="entry name" value="M20_dimer"/>
    <property type="match status" value="1"/>
</dbReference>
<organism evidence="2 3">
    <name type="scientific">Tetraparma gracilis</name>
    <dbReference type="NCBI Taxonomy" id="2962635"/>
    <lineage>
        <taxon>Eukaryota</taxon>
        <taxon>Sar</taxon>
        <taxon>Stramenopiles</taxon>
        <taxon>Ochrophyta</taxon>
        <taxon>Bolidophyceae</taxon>
        <taxon>Parmales</taxon>
        <taxon>Triparmaceae</taxon>
        <taxon>Tetraparma</taxon>
    </lineage>
</organism>
<dbReference type="InterPro" id="IPR002933">
    <property type="entry name" value="Peptidase_M20"/>
</dbReference>